<dbReference type="RefSeq" id="WP_149432624.1">
    <property type="nucleotide sequence ID" value="NZ_VLNY01000016.1"/>
</dbReference>
<accession>A0A5A7S8Q4</accession>
<reference evidence="3 4" key="1">
    <citation type="submission" date="2019-07" db="EMBL/GenBank/DDBJ databases">
        <title>Rhodococcus cavernicolus sp. nov., isolated from a cave.</title>
        <authorList>
            <person name="Lee S.D."/>
        </authorList>
    </citation>
    <scope>NUCLEOTIDE SEQUENCE [LARGE SCALE GENOMIC DNA]</scope>
    <source>
        <strain evidence="3 4">C1-24</strain>
    </source>
</reference>
<sequence length="328" mass="35959">MIIDTLEPVQLGGTTQWIRIRGTDRSNPVLLLAQQGPGLPIINDARRLEGVLGLERDFTVVYWDQRGCGLSLRRSGRGEKLTVARMVADTVELLQLLNDRFGGPPFVAGFSFGATFAARAAAQRPDLVAALIATGMDIDIPFAERHTYDFVLDAARASGNRRALKQLEAIGAPPHLDAKRFGTRVRWAVDFGGVTTGATYLQLMRSMLGSLLRSSDYTLPDLVRTVRGITATQVALLVELADTDLVHDLPRIDVPVVMVQGRHDQVAPAVPAQRYFDVLTAPSKRLVWFENSAHTPHVDEPAAFRALLMDVLAASINDPRPIRAEPTR</sequence>
<dbReference type="GO" id="GO:0016787">
    <property type="term" value="F:hydrolase activity"/>
    <property type="evidence" value="ECO:0007669"/>
    <property type="project" value="UniProtKB-KW"/>
</dbReference>
<dbReference type="InterPro" id="IPR029058">
    <property type="entry name" value="AB_hydrolase_fold"/>
</dbReference>
<organism evidence="3 4">
    <name type="scientific">Antrihabitans cavernicola</name>
    <dbReference type="NCBI Taxonomy" id="2495913"/>
    <lineage>
        <taxon>Bacteria</taxon>
        <taxon>Bacillati</taxon>
        <taxon>Actinomycetota</taxon>
        <taxon>Actinomycetes</taxon>
        <taxon>Mycobacteriales</taxon>
        <taxon>Nocardiaceae</taxon>
        <taxon>Antrihabitans</taxon>
    </lineage>
</organism>
<evidence type="ECO:0000259" key="2">
    <source>
        <dbReference type="Pfam" id="PF00561"/>
    </source>
</evidence>
<comment type="caution">
    <text evidence="3">The sequence shown here is derived from an EMBL/GenBank/DDBJ whole genome shotgun (WGS) entry which is preliminary data.</text>
</comment>
<gene>
    <name evidence="3" type="ORF">FOY51_23040</name>
</gene>
<dbReference type="InterPro" id="IPR000073">
    <property type="entry name" value="AB_hydrolase_1"/>
</dbReference>
<keyword evidence="4" id="KW-1185">Reference proteome</keyword>
<dbReference type="PANTHER" id="PTHR43798">
    <property type="entry name" value="MONOACYLGLYCEROL LIPASE"/>
    <property type="match status" value="1"/>
</dbReference>
<dbReference type="Proteomes" id="UP000322244">
    <property type="component" value="Unassembled WGS sequence"/>
</dbReference>
<evidence type="ECO:0000313" key="3">
    <source>
        <dbReference type="EMBL" id="KAA0018919.1"/>
    </source>
</evidence>
<dbReference type="GO" id="GO:0016020">
    <property type="term" value="C:membrane"/>
    <property type="evidence" value="ECO:0007669"/>
    <property type="project" value="TreeGrafter"/>
</dbReference>
<dbReference type="InterPro" id="IPR050266">
    <property type="entry name" value="AB_hydrolase_sf"/>
</dbReference>
<dbReference type="Gene3D" id="3.40.50.1820">
    <property type="entry name" value="alpha/beta hydrolase"/>
    <property type="match status" value="1"/>
</dbReference>
<protein>
    <submittedName>
        <fullName evidence="3">Alpha/beta hydrolase</fullName>
    </submittedName>
</protein>
<evidence type="ECO:0000313" key="4">
    <source>
        <dbReference type="Proteomes" id="UP000322244"/>
    </source>
</evidence>
<dbReference type="Pfam" id="PF00561">
    <property type="entry name" value="Abhydrolase_1"/>
    <property type="match status" value="1"/>
</dbReference>
<evidence type="ECO:0000256" key="1">
    <source>
        <dbReference type="ARBA" id="ARBA00022801"/>
    </source>
</evidence>
<name>A0A5A7S8Q4_9NOCA</name>
<dbReference type="PANTHER" id="PTHR43798:SF31">
    <property type="entry name" value="AB HYDROLASE SUPERFAMILY PROTEIN YCLE"/>
    <property type="match status" value="1"/>
</dbReference>
<keyword evidence="1 3" id="KW-0378">Hydrolase</keyword>
<dbReference type="SUPFAM" id="SSF53474">
    <property type="entry name" value="alpha/beta-Hydrolases"/>
    <property type="match status" value="1"/>
</dbReference>
<feature type="domain" description="AB hydrolase-1" evidence="2">
    <location>
        <begin position="53"/>
        <end position="301"/>
    </location>
</feature>
<dbReference type="EMBL" id="VLNY01000016">
    <property type="protein sequence ID" value="KAA0018919.1"/>
    <property type="molecule type" value="Genomic_DNA"/>
</dbReference>
<dbReference type="OrthoDB" id="9796770at2"/>
<proteinExistence type="predicted"/>
<dbReference type="AlphaFoldDB" id="A0A5A7S8Q4"/>